<feature type="region of interest" description="Disordered" evidence="1">
    <location>
        <begin position="129"/>
        <end position="150"/>
    </location>
</feature>
<gene>
    <name evidence="2" type="ORF">CEXT_695061</name>
</gene>
<sequence>MSSGFDLGTLGLTCWCASCSFHVQINQHVNRTGIEFKGNELQLHLRVHCWHVSSVAALSEVATLLTLPLPPNKFFRNYCITRISPPKHLCRDFCHKQIGVGEKKKKKKKEGSVQLRVAKVLRVSSVRSENVPVGCPSSGPGMRGQAEDAPSQVRRTLERSYLLGRTFIVSLLGKLDLGK</sequence>
<reference evidence="2 3" key="1">
    <citation type="submission" date="2021-06" db="EMBL/GenBank/DDBJ databases">
        <title>Caerostris extrusa draft genome.</title>
        <authorList>
            <person name="Kono N."/>
            <person name="Arakawa K."/>
        </authorList>
    </citation>
    <scope>NUCLEOTIDE SEQUENCE [LARGE SCALE GENOMIC DNA]</scope>
</reference>
<protein>
    <submittedName>
        <fullName evidence="2">Uncharacterized protein</fullName>
    </submittedName>
</protein>
<keyword evidence="3" id="KW-1185">Reference proteome</keyword>
<dbReference type="Proteomes" id="UP001054945">
    <property type="component" value="Unassembled WGS sequence"/>
</dbReference>
<dbReference type="AlphaFoldDB" id="A0AAV4X6Q8"/>
<comment type="caution">
    <text evidence="2">The sequence shown here is derived from an EMBL/GenBank/DDBJ whole genome shotgun (WGS) entry which is preliminary data.</text>
</comment>
<proteinExistence type="predicted"/>
<accession>A0AAV4X6Q8</accession>
<name>A0AAV4X6Q8_CAEEX</name>
<evidence type="ECO:0000313" key="3">
    <source>
        <dbReference type="Proteomes" id="UP001054945"/>
    </source>
</evidence>
<evidence type="ECO:0000313" key="2">
    <source>
        <dbReference type="EMBL" id="GIY89508.1"/>
    </source>
</evidence>
<organism evidence="2 3">
    <name type="scientific">Caerostris extrusa</name>
    <name type="common">Bark spider</name>
    <name type="synonym">Caerostris bankana</name>
    <dbReference type="NCBI Taxonomy" id="172846"/>
    <lineage>
        <taxon>Eukaryota</taxon>
        <taxon>Metazoa</taxon>
        <taxon>Ecdysozoa</taxon>
        <taxon>Arthropoda</taxon>
        <taxon>Chelicerata</taxon>
        <taxon>Arachnida</taxon>
        <taxon>Araneae</taxon>
        <taxon>Araneomorphae</taxon>
        <taxon>Entelegynae</taxon>
        <taxon>Araneoidea</taxon>
        <taxon>Araneidae</taxon>
        <taxon>Caerostris</taxon>
    </lineage>
</organism>
<dbReference type="EMBL" id="BPLR01017217">
    <property type="protein sequence ID" value="GIY89508.1"/>
    <property type="molecule type" value="Genomic_DNA"/>
</dbReference>
<evidence type="ECO:0000256" key="1">
    <source>
        <dbReference type="SAM" id="MobiDB-lite"/>
    </source>
</evidence>